<keyword evidence="7 10" id="KW-0408">Iron</keyword>
<proteinExistence type="inferred from homology"/>
<keyword evidence="10" id="KW-0004">4Fe-4S</keyword>
<keyword evidence="10" id="KW-0963">Cytoplasm</keyword>
<dbReference type="NCBIfam" id="TIGR00539">
    <property type="entry name" value="hemN_rel"/>
    <property type="match status" value="1"/>
</dbReference>
<dbReference type="GO" id="GO:0005737">
    <property type="term" value="C:cytoplasm"/>
    <property type="evidence" value="ECO:0007669"/>
    <property type="project" value="UniProtKB-SubCell"/>
</dbReference>
<comment type="cofactor">
    <cofactor evidence="1">
        <name>[4Fe-4S] cluster</name>
        <dbReference type="ChEBI" id="CHEBI:49883"/>
    </cofactor>
</comment>
<reference evidence="12" key="1">
    <citation type="submission" date="2017-05" db="EMBL/GenBank/DDBJ databases">
        <authorList>
            <person name="Varghese N."/>
            <person name="Submissions S."/>
        </authorList>
    </citation>
    <scope>NUCLEOTIDE SEQUENCE</scope>
    <source>
        <strain evidence="12">DSM 18763</strain>
    </source>
</reference>
<keyword evidence="5 10" id="KW-0949">S-adenosyl-L-methionine</keyword>
<dbReference type="PANTHER" id="PTHR13932">
    <property type="entry name" value="COPROPORPHYRINIGEN III OXIDASE"/>
    <property type="match status" value="1"/>
</dbReference>
<evidence type="ECO:0000256" key="7">
    <source>
        <dbReference type="ARBA" id="ARBA00023004"/>
    </source>
</evidence>
<evidence type="ECO:0000256" key="3">
    <source>
        <dbReference type="ARBA" id="ARBA00017228"/>
    </source>
</evidence>
<dbReference type="GO" id="GO:0051539">
    <property type="term" value="F:4 iron, 4 sulfur cluster binding"/>
    <property type="evidence" value="ECO:0007669"/>
    <property type="project" value="UniProtKB-UniRule"/>
</dbReference>
<evidence type="ECO:0000256" key="2">
    <source>
        <dbReference type="ARBA" id="ARBA00006100"/>
    </source>
</evidence>
<keyword evidence="9 10" id="KW-0143">Chaperone</keyword>
<evidence type="ECO:0000259" key="11">
    <source>
        <dbReference type="PROSITE" id="PS51918"/>
    </source>
</evidence>
<evidence type="ECO:0000256" key="6">
    <source>
        <dbReference type="ARBA" id="ARBA00022723"/>
    </source>
</evidence>
<dbReference type="RefSeq" id="WP_265134577.1">
    <property type="nucleotide sequence ID" value="NZ_FXTX01000015.1"/>
</dbReference>
<dbReference type="InterPro" id="IPR007197">
    <property type="entry name" value="rSAM"/>
</dbReference>
<dbReference type="InterPro" id="IPR034505">
    <property type="entry name" value="Coproporphyrinogen-III_oxidase"/>
</dbReference>
<dbReference type="SFLD" id="SFLDS00029">
    <property type="entry name" value="Radical_SAM"/>
    <property type="match status" value="1"/>
</dbReference>
<protein>
    <recommendedName>
        <fullName evidence="3 10">Heme chaperone HemW</fullName>
    </recommendedName>
</protein>
<dbReference type="Proteomes" id="UP001157947">
    <property type="component" value="Unassembled WGS sequence"/>
</dbReference>
<evidence type="ECO:0000256" key="5">
    <source>
        <dbReference type="ARBA" id="ARBA00022691"/>
    </source>
</evidence>
<name>A0AA45WN16_9AQUI</name>
<evidence type="ECO:0000313" key="12">
    <source>
        <dbReference type="EMBL" id="SMP16706.1"/>
    </source>
</evidence>
<comment type="function">
    <text evidence="10">Probably acts as a heme chaperone, transferring heme to an unknown acceptor. Binds one molecule of heme per monomer, possibly covalently. Binds 1 [4Fe-4S] cluster. The cluster is coordinated with 3 cysteines and an exchangeable S-adenosyl-L-methionine.</text>
</comment>
<organism evidence="12 13">
    <name type="scientific">Venenivibrio stagnispumantis</name>
    <dbReference type="NCBI Taxonomy" id="407998"/>
    <lineage>
        <taxon>Bacteria</taxon>
        <taxon>Pseudomonadati</taxon>
        <taxon>Aquificota</taxon>
        <taxon>Aquificia</taxon>
        <taxon>Aquificales</taxon>
        <taxon>Hydrogenothermaceae</taxon>
        <taxon>Venenivibrio</taxon>
    </lineage>
</organism>
<comment type="similarity">
    <text evidence="2">Belongs to the anaerobic coproporphyrinogen-III oxidase family. HemW subfamily.</text>
</comment>
<sequence length="360" mass="41955">MVEGLYIHIPFCSIKCPYCDFTSITILDEDIHKRYIDRLFEELNLYKDLDWNLKTVYFGGGTPSVLNPKYIVKLIEFVKNNHKNIEEITIEVNPKTYKYEEFKILKDIGVNRVSIGNQSFLQKNLKILGRNHSPEDTYKTIESALKAGINNINLDLIYGISSQTIKDLEEDLKIYTSLPILHISAYMLTVYEGTALANLVNENKYNEISEDLATKMFYIIDEYLENKGFLRYELSNWAKEGAESKHNLLYWQRKEYIGIGVSAWSFVGNRRFGNTKNLNEYIEGKGIGKYEEILDEEKIKEEEIFLGFRLKEGVSLDILKDKMEILKDLEKENLLYIKNNRAILTRKGLMVINYIVSKLI</sequence>
<keyword evidence="4 10" id="KW-0349">Heme</keyword>
<dbReference type="SUPFAM" id="SSF102114">
    <property type="entry name" value="Radical SAM enzymes"/>
    <property type="match status" value="1"/>
</dbReference>
<dbReference type="PANTHER" id="PTHR13932:SF5">
    <property type="entry name" value="RADICAL S-ADENOSYL METHIONINE DOMAIN-CONTAINING PROTEIN 1, MITOCHONDRIAL"/>
    <property type="match status" value="1"/>
</dbReference>
<evidence type="ECO:0000313" key="13">
    <source>
        <dbReference type="Proteomes" id="UP001157947"/>
    </source>
</evidence>
<comment type="subcellular location">
    <subcellularLocation>
        <location evidence="10">Cytoplasm</location>
    </subcellularLocation>
</comment>
<dbReference type="GO" id="GO:0046872">
    <property type="term" value="F:metal ion binding"/>
    <property type="evidence" value="ECO:0007669"/>
    <property type="project" value="UniProtKB-UniRule"/>
</dbReference>
<feature type="domain" description="Radical SAM core" evidence="11">
    <location>
        <begin position="1"/>
        <end position="230"/>
    </location>
</feature>
<evidence type="ECO:0000256" key="4">
    <source>
        <dbReference type="ARBA" id="ARBA00022617"/>
    </source>
</evidence>
<dbReference type="InterPro" id="IPR013785">
    <property type="entry name" value="Aldolase_TIM"/>
</dbReference>
<dbReference type="SFLD" id="SFLDG01065">
    <property type="entry name" value="anaerobic_coproporphyrinogen-I"/>
    <property type="match status" value="1"/>
</dbReference>
<keyword evidence="6 10" id="KW-0479">Metal-binding</keyword>
<evidence type="ECO:0000256" key="9">
    <source>
        <dbReference type="ARBA" id="ARBA00023186"/>
    </source>
</evidence>
<dbReference type="Gene3D" id="3.20.20.70">
    <property type="entry name" value="Aldolase class I"/>
    <property type="match status" value="1"/>
</dbReference>
<dbReference type="CDD" id="cd01335">
    <property type="entry name" value="Radical_SAM"/>
    <property type="match status" value="1"/>
</dbReference>
<comment type="caution">
    <text evidence="12">The sequence shown here is derived from an EMBL/GenBank/DDBJ whole genome shotgun (WGS) entry which is preliminary data.</text>
</comment>
<dbReference type="PROSITE" id="PS51918">
    <property type="entry name" value="RADICAL_SAM"/>
    <property type="match status" value="1"/>
</dbReference>
<keyword evidence="13" id="KW-1185">Reference proteome</keyword>
<gene>
    <name evidence="12" type="ORF">SAMN06264868_11528</name>
</gene>
<dbReference type="GO" id="GO:0004109">
    <property type="term" value="F:coproporphyrinogen oxidase activity"/>
    <property type="evidence" value="ECO:0007669"/>
    <property type="project" value="InterPro"/>
</dbReference>
<dbReference type="EMBL" id="FXTX01000015">
    <property type="protein sequence ID" value="SMP16706.1"/>
    <property type="molecule type" value="Genomic_DNA"/>
</dbReference>
<dbReference type="Pfam" id="PF04055">
    <property type="entry name" value="Radical_SAM"/>
    <property type="match status" value="1"/>
</dbReference>
<dbReference type="GO" id="GO:0006779">
    <property type="term" value="P:porphyrin-containing compound biosynthetic process"/>
    <property type="evidence" value="ECO:0007669"/>
    <property type="project" value="InterPro"/>
</dbReference>
<accession>A0AA45WN16</accession>
<dbReference type="InterPro" id="IPR058240">
    <property type="entry name" value="rSAM_sf"/>
</dbReference>
<dbReference type="SFLD" id="SFLDF00562">
    <property type="entry name" value="HemN-like__clustered_with_heat"/>
    <property type="match status" value="1"/>
</dbReference>
<dbReference type="InterPro" id="IPR004559">
    <property type="entry name" value="HemW-like"/>
</dbReference>
<evidence type="ECO:0000256" key="8">
    <source>
        <dbReference type="ARBA" id="ARBA00023014"/>
    </source>
</evidence>
<evidence type="ECO:0000256" key="1">
    <source>
        <dbReference type="ARBA" id="ARBA00001966"/>
    </source>
</evidence>
<dbReference type="InterPro" id="IPR006638">
    <property type="entry name" value="Elp3/MiaA/NifB-like_rSAM"/>
</dbReference>
<dbReference type="SFLD" id="SFLDG01082">
    <property type="entry name" value="B12-binding_domain_containing"/>
    <property type="match status" value="1"/>
</dbReference>
<keyword evidence="8 10" id="KW-0411">Iron-sulfur</keyword>
<dbReference type="AlphaFoldDB" id="A0AA45WN16"/>
<dbReference type="SMART" id="SM00729">
    <property type="entry name" value="Elp3"/>
    <property type="match status" value="1"/>
</dbReference>
<evidence type="ECO:0000256" key="10">
    <source>
        <dbReference type="RuleBase" id="RU364116"/>
    </source>
</evidence>